<name>E2AV19_CAMFO</name>
<evidence type="ECO:0000313" key="2">
    <source>
        <dbReference type="Proteomes" id="UP000000311"/>
    </source>
</evidence>
<gene>
    <name evidence="1" type="ORF">EAG_01434</name>
</gene>
<reference evidence="1 2" key="1">
    <citation type="journal article" date="2010" name="Science">
        <title>Genomic comparison of the ants Camponotus floridanus and Harpegnathos saltator.</title>
        <authorList>
            <person name="Bonasio R."/>
            <person name="Zhang G."/>
            <person name="Ye C."/>
            <person name="Mutti N.S."/>
            <person name="Fang X."/>
            <person name="Qin N."/>
            <person name="Donahue G."/>
            <person name="Yang P."/>
            <person name="Li Q."/>
            <person name="Li C."/>
            <person name="Zhang P."/>
            <person name="Huang Z."/>
            <person name="Berger S.L."/>
            <person name="Reinberg D."/>
            <person name="Wang J."/>
            <person name="Liebig J."/>
        </authorList>
    </citation>
    <scope>NUCLEOTIDE SEQUENCE [LARGE SCALE GENOMIC DNA]</scope>
    <source>
        <strain evidence="2">C129</strain>
    </source>
</reference>
<proteinExistence type="predicted"/>
<organism evidence="2">
    <name type="scientific">Camponotus floridanus</name>
    <name type="common">Florida carpenter ant</name>
    <dbReference type="NCBI Taxonomy" id="104421"/>
    <lineage>
        <taxon>Eukaryota</taxon>
        <taxon>Metazoa</taxon>
        <taxon>Ecdysozoa</taxon>
        <taxon>Arthropoda</taxon>
        <taxon>Hexapoda</taxon>
        <taxon>Insecta</taxon>
        <taxon>Pterygota</taxon>
        <taxon>Neoptera</taxon>
        <taxon>Endopterygota</taxon>
        <taxon>Hymenoptera</taxon>
        <taxon>Apocrita</taxon>
        <taxon>Aculeata</taxon>
        <taxon>Formicoidea</taxon>
        <taxon>Formicidae</taxon>
        <taxon>Formicinae</taxon>
        <taxon>Camponotus</taxon>
    </lineage>
</organism>
<dbReference type="Proteomes" id="UP000000311">
    <property type="component" value="Unassembled WGS sequence"/>
</dbReference>
<dbReference type="AlphaFoldDB" id="E2AV19"/>
<evidence type="ECO:0000313" key="1">
    <source>
        <dbReference type="EMBL" id="EFN62737.1"/>
    </source>
</evidence>
<keyword evidence="2" id="KW-1185">Reference proteome</keyword>
<dbReference type="EMBL" id="GL442974">
    <property type="protein sequence ID" value="EFN62737.1"/>
    <property type="molecule type" value="Genomic_DNA"/>
</dbReference>
<dbReference type="InParanoid" id="E2AV19"/>
<accession>E2AV19</accession>
<protein>
    <submittedName>
        <fullName evidence="1">Uncharacterized protein</fullName>
    </submittedName>
</protein>
<sequence length="269" mass="31539">MHNKLFYKLKLTKPPEGHVKVSSNFLNGTPYMLLHILVAHLKSFPKHYNYSRIAHKDHDCGMRENYRGDKDDPFLYLDDYLDKEMDRQTLRIDRLNIQRKQVVTTTSNYDTARAIKAMARRHDKIRTPVVLVIGTWISMSENLTAKSLCALFIAFPFGNAKCGKYPKEHGPFLIVNVYMWHKKINGTCDSLSASHKYSNGTSTDRCICEKPLSYPSLYPCSVYVWIRLVLFLEDKEEKKYLLILYVKHFVTLLYMKRYIHTFANLTLRK</sequence>